<name>A0ABR3Z582_9PEZI</name>
<keyword evidence="4" id="KW-1185">Reference proteome</keyword>
<dbReference type="EMBL" id="JAWCUI010000027">
    <property type="protein sequence ID" value="KAL1895394.1"/>
    <property type="molecule type" value="Genomic_DNA"/>
</dbReference>
<comment type="caution">
    <text evidence="3">The sequence shown here is derived from an EMBL/GenBank/DDBJ whole genome shotgun (WGS) entry which is preliminary data.</text>
</comment>
<feature type="region of interest" description="Disordered" evidence="1">
    <location>
        <begin position="51"/>
        <end position="70"/>
    </location>
</feature>
<evidence type="ECO:0000256" key="2">
    <source>
        <dbReference type="SAM" id="SignalP"/>
    </source>
</evidence>
<proteinExistence type="predicted"/>
<evidence type="ECO:0000256" key="1">
    <source>
        <dbReference type="SAM" id="MobiDB-lite"/>
    </source>
</evidence>
<reference evidence="3 4" key="1">
    <citation type="journal article" date="2024" name="IMA Fungus">
        <title>IMA Genome - F19 : A genome assembly and annotation guide to empower mycologists, including annotated draft genome sequences of Ceratocystis pirilliformis, Diaporthe australafricana, Fusarium ophioides, Paecilomyces lecythidis, and Sporothrix stenoceras.</title>
        <authorList>
            <person name="Aylward J."/>
            <person name="Wilson A.M."/>
            <person name="Visagie C.M."/>
            <person name="Spraker J."/>
            <person name="Barnes I."/>
            <person name="Buitendag C."/>
            <person name="Ceriani C."/>
            <person name="Del Mar Angel L."/>
            <person name="du Plessis D."/>
            <person name="Fuchs T."/>
            <person name="Gasser K."/>
            <person name="Kramer D."/>
            <person name="Li W."/>
            <person name="Munsamy K."/>
            <person name="Piso A."/>
            <person name="Price J.L."/>
            <person name="Sonnekus B."/>
            <person name="Thomas C."/>
            <person name="van der Nest A."/>
            <person name="van Dijk A."/>
            <person name="van Heerden A."/>
            <person name="van Vuuren N."/>
            <person name="Yilmaz N."/>
            <person name="Duong T.A."/>
            <person name="van der Merwe N.A."/>
            <person name="Wingfield M.J."/>
            <person name="Wingfield B.D."/>
        </authorList>
    </citation>
    <scope>NUCLEOTIDE SEQUENCE [LARGE SCALE GENOMIC DNA]</scope>
    <source>
        <strain evidence="3 4">CMW 5346</strain>
    </source>
</reference>
<evidence type="ECO:0000313" key="4">
    <source>
        <dbReference type="Proteomes" id="UP001583186"/>
    </source>
</evidence>
<organism evidence="3 4">
    <name type="scientific">Sporothrix stenoceras</name>
    <dbReference type="NCBI Taxonomy" id="5173"/>
    <lineage>
        <taxon>Eukaryota</taxon>
        <taxon>Fungi</taxon>
        <taxon>Dikarya</taxon>
        <taxon>Ascomycota</taxon>
        <taxon>Pezizomycotina</taxon>
        <taxon>Sordariomycetes</taxon>
        <taxon>Sordariomycetidae</taxon>
        <taxon>Ophiostomatales</taxon>
        <taxon>Ophiostomataceae</taxon>
        <taxon>Sporothrix</taxon>
    </lineage>
</organism>
<sequence length="130" mass="13536">MRLLTLFATVPVVAAVDYGYWDVAITRGWAASGYKGWTVAANYSGTPGITKHGSFNHNPPPNMGDVTNQDPDFEGVPADNNQVRITQLVVLPDIGSVNITGSGQISCAINEAGRGCSGSGRINATAVTGQ</sequence>
<feature type="chain" id="PRO_5046424834" evidence="2">
    <location>
        <begin position="16"/>
        <end position="130"/>
    </location>
</feature>
<accession>A0ABR3Z582</accession>
<gene>
    <name evidence="3" type="ORF">Sste5346_005199</name>
</gene>
<dbReference type="Proteomes" id="UP001583186">
    <property type="component" value="Unassembled WGS sequence"/>
</dbReference>
<protein>
    <submittedName>
        <fullName evidence="3">Uncharacterized protein</fullName>
    </submittedName>
</protein>
<evidence type="ECO:0000313" key="3">
    <source>
        <dbReference type="EMBL" id="KAL1895394.1"/>
    </source>
</evidence>
<keyword evidence="2" id="KW-0732">Signal</keyword>
<feature type="signal peptide" evidence="2">
    <location>
        <begin position="1"/>
        <end position="15"/>
    </location>
</feature>